<feature type="domain" description="ABC transporter" evidence="6">
    <location>
        <begin position="5"/>
        <end position="239"/>
    </location>
</feature>
<proteinExistence type="inferred from homology"/>
<dbReference type="InterPro" id="IPR017871">
    <property type="entry name" value="ABC_transporter-like_CS"/>
</dbReference>
<gene>
    <name evidence="7" type="ORF">RFM42_20145</name>
</gene>
<comment type="similarity">
    <text evidence="1">Belongs to the ABC transporter superfamily.</text>
</comment>
<organism evidence="7 8">
    <name type="scientific">Mesorhizobium vachelliae</name>
    <dbReference type="NCBI Taxonomy" id="3072309"/>
    <lineage>
        <taxon>Bacteria</taxon>
        <taxon>Pseudomonadati</taxon>
        <taxon>Pseudomonadota</taxon>
        <taxon>Alphaproteobacteria</taxon>
        <taxon>Hyphomicrobiales</taxon>
        <taxon>Phyllobacteriaceae</taxon>
        <taxon>Mesorhizobium</taxon>
    </lineage>
</organism>
<dbReference type="InterPro" id="IPR003593">
    <property type="entry name" value="AAA+_ATPase"/>
</dbReference>
<dbReference type="Proteomes" id="UP001285154">
    <property type="component" value="Unassembled WGS sequence"/>
</dbReference>
<evidence type="ECO:0000256" key="3">
    <source>
        <dbReference type="ARBA" id="ARBA00022741"/>
    </source>
</evidence>
<dbReference type="Gene3D" id="3.40.50.300">
    <property type="entry name" value="P-loop containing nucleotide triphosphate hydrolases"/>
    <property type="match status" value="1"/>
</dbReference>
<dbReference type="CDD" id="cd03255">
    <property type="entry name" value="ABC_MJ0796_LolCDE_FtsE"/>
    <property type="match status" value="1"/>
</dbReference>
<dbReference type="SUPFAM" id="SSF52540">
    <property type="entry name" value="P-loop containing nucleoside triphosphate hydrolases"/>
    <property type="match status" value="1"/>
</dbReference>
<evidence type="ECO:0000256" key="4">
    <source>
        <dbReference type="ARBA" id="ARBA00022840"/>
    </source>
</evidence>
<dbReference type="RefSeq" id="WP_320250128.1">
    <property type="nucleotide sequence ID" value="NZ_JAVIIQ010000007.1"/>
</dbReference>
<dbReference type="InterPro" id="IPR003439">
    <property type="entry name" value="ABC_transporter-like_ATP-bd"/>
</dbReference>
<dbReference type="InterPro" id="IPR015854">
    <property type="entry name" value="ABC_transpr_LolD-like"/>
</dbReference>
<dbReference type="PROSITE" id="PS00211">
    <property type="entry name" value="ABC_TRANSPORTER_1"/>
    <property type="match status" value="1"/>
</dbReference>
<keyword evidence="8" id="KW-1185">Reference proteome</keyword>
<evidence type="ECO:0000256" key="2">
    <source>
        <dbReference type="ARBA" id="ARBA00022448"/>
    </source>
</evidence>
<dbReference type="SMART" id="SM00382">
    <property type="entry name" value="AAA"/>
    <property type="match status" value="1"/>
</dbReference>
<dbReference type="GO" id="GO:0005524">
    <property type="term" value="F:ATP binding"/>
    <property type="evidence" value="ECO:0007669"/>
    <property type="project" value="UniProtKB-KW"/>
</dbReference>
<evidence type="ECO:0000313" key="8">
    <source>
        <dbReference type="Proteomes" id="UP001285154"/>
    </source>
</evidence>
<evidence type="ECO:0000259" key="6">
    <source>
        <dbReference type="PROSITE" id="PS50893"/>
    </source>
</evidence>
<keyword evidence="2" id="KW-0813">Transport</keyword>
<reference evidence="7 8" key="1">
    <citation type="submission" date="2023-08" db="EMBL/GenBank/DDBJ databases">
        <title>Implementing the SeqCode for naming new Mesorhizobium species isolated from Vachellia karroo root nodules.</title>
        <authorList>
            <person name="Van Lill M."/>
        </authorList>
    </citation>
    <scope>NUCLEOTIDE SEQUENCE [LARGE SCALE GENOMIC DNA]</scope>
    <source>
        <strain evidence="7 8">VK25D</strain>
    </source>
</reference>
<evidence type="ECO:0000256" key="1">
    <source>
        <dbReference type="ARBA" id="ARBA00005417"/>
    </source>
</evidence>
<dbReference type="EMBL" id="JAVIIQ010000007">
    <property type="protein sequence ID" value="MDX8533313.1"/>
    <property type="molecule type" value="Genomic_DNA"/>
</dbReference>
<sequence>MADLLVLDGIRKSYNVGTPAETEVLHGIDLAMKSGEFVALMGPSGCGKSTLLNIIGLLDRPTSGRMSIDGEDTTSLDEAALTRLRGHAIGFVFQYHHLISAFTARENVIMPMLVDRGRPDARMEERADELLDHVGLGKWRNTRAMNMSGGQQQRIAVARALAMNPLLVLADEPTGNLDTASAQGVFELMRRFNREQGTTFLVVTHNHDLAAQCDRIIQLVDGRLTGDRRQPAVADSPQPG</sequence>
<comment type="caution">
    <text evidence="7">The sequence shown here is derived from an EMBL/GenBank/DDBJ whole genome shotgun (WGS) entry which is preliminary data.</text>
</comment>
<dbReference type="PANTHER" id="PTHR24220:SF689">
    <property type="entry name" value="LIPOPROTEIN-RELEASING SYSTEM ATP-BINDING PROTEIN LOLD"/>
    <property type="match status" value="1"/>
</dbReference>
<dbReference type="InterPro" id="IPR027417">
    <property type="entry name" value="P-loop_NTPase"/>
</dbReference>
<dbReference type="Pfam" id="PF00005">
    <property type="entry name" value="ABC_tran"/>
    <property type="match status" value="1"/>
</dbReference>
<keyword evidence="4 7" id="KW-0067">ATP-binding</keyword>
<keyword evidence="3" id="KW-0547">Nucleotide-binding</keyword>
<accession>A0ABU5A6I0</accession>
<dbReference type="InterPro" id="IPR017911">
    <property type="entry name" value="MacB-like_ATP-bd"/>
</dbReference>
<name>A0ABU5A6I0_9HYPH</name>
<protein>
    <submittedName>
        <fullName evidence="7">ABC transporter ATP-binding protein</fullName>
    </submittedName>
</protein>
<dbReference type="PROSITE" id="PS50893">
    <property type="entry name" value="ABC_TRANSPORTER_2"/>
    <property type="match status" value="1"/>
</dbReference>
<dbReference type="PANTHER" id="PTHR24220">
    <property type="entry name" value="IMPORT ATP-BINDING PROTEIN"/>
    <property type="match status" value="1"/>
</dbReference>
<evidence type="ECO:0000256" key="5">
    <source>
        <dbReference type="ARBA" id="ARBA00022967"/>
    </source>
</evidence>
<evidence type="ECO:0000313" key="7">
    <source>
        <dbReference type="EMBL" id="MDX8533313.1"/>
    </source>
</evidence>
<keyword evidence="5" id="KW-1278">Translocase</keyword>